<comment type="similarity">
    <text evidence="1 3">Belongs to the glycosyl hydrolase 57 family.</text>
</comment>
<keyword evidence="2 3" id="KW-0119">Carbohydrate metabolism</keyword>
<dbReference type="AlphaFoldDB" id="W0RA24"/>
<feature type="region of interest" description="Disordered" evidence="4">
    <location>
        <begin position="460"/>
        <end position="562"/>
    </location>
</feature>
<evidence type="ECO:0000256" key="2">
    <source>
        <dbReference type="ARBA" id="ARBA00023277"/>
    </source>
</evidence>
<evidence type="ECO:0000256" key="4">
    <source>
        <dbReference type="SAM" id="MobiDB-lite"/>
    </source>
</evidence>
<dbReference type="Pfam" id="PF12055">
    <property type="entry name" value="DUF3536"/>
    <property type="match status" value="1"/>
</dbReference>
<evidence type="ECO:0000259" key="5">
    <source>
        <dbReference type="Pfam" id="PF03065"/>
    </source>
</evidence>
<dbReference type="Gene3D" id="3.20.110.10">
    <property type="entry name" value="Glycoside hydrolase 38, N terminal domain"/>
    <property type="match status" value="1"/>
</dbReference>
<dbReference type="HOGENOM" id="CLU_018719_1_0_0"/>
<protein>
    <recommendedName>
        <fullName evidence="5">Glycoside hydrolase family 57 N-terminal domain-containing protein</fullName>
    </recommendedName>
</protein>
<dbReference type="InterPro" id="IPR052046">
    <property type="entry name" value="GH57_Enzymes"/>
</dbReference>
<sequence length="605" mass="66609">MHSVVIHAHFYQPPREDPWFEEIEREPDAEPYHDWTARVAAESYRGVVAARVLDGEGRIRRVVNALAYTSFDVGPSLLAWLARRMPTVHDAIVAADRESRARVGHGNALAHPYDHVVLPLLGRRDKVTTVRWGIADFVRRFGRAPEGMWLPETGVDDETLDVLAEQGIRFTVLAGHQVTDAPPDGAPGLYTTASGREIALFVYDGKRSADVAFGGLLRDGRRMAEQLAEETAPADGDSADSGRLVAIATDGETYGHHHRFGDMALAAAVDILERDRRVRLENFAAYLARHPATRPVGIVAPSAWSCGHGVDRWRLDCGCRVEPGTQQRWRAPLREAVDGLTADAHALFEREGPAVLGDPWAARDRYEAGENGERGPLPRGAPTPDASEVRARALLEMERHVLRANTSCAWFFDDLARPEPRIVLRAAARVIELAGLVDADAAREMERRLLERLARARRATTPARERAATSTCAARARRVRPRSAWPPATPRFAASAPTRTRSCPRHGRPPCTDSTGISCGSSSGARGASGRSTCSSTCRGSRPARSTGAPASPRLVRSRWSPRSIRCRAARSRCGWRTSIRARSRCSYDRPRTTAPPRRRRSAPR</sequence>
<reference evidence="6 7" key="1">
    <citation type="journal article" date="2014" name="Genome Announc.">
        <title>Genome Sequence and Methylome of Soil Bacterium Gemmatirosa kalamazoonensis KBS708T, a Member of the Rarely Cultivated Gemmatimonadetes Phylum.</title>
        <authorList>
            <person name="Debruyn J.M."/>
            <person name="Radosevich M."/>
            <person name="Wommack K.E."/>
            <person name="Polson S.W."/>
            <person name="Hauser L.J."/>
            <person name="Fawaz M.N."/>
            <person name="Korlach J."/>
            <person name="Tsai Y.C."/>
        </authorList>
    </citation>
    <scope>NUCLEOTIDE SEQUENCE [LARGE SCALE GENOMIC DNA]</scope>
    <source>
        <strain evidence="6 7">KBS708</strain>
    </source>
</reference>
<dbReference type="PANTHER" id="PTHR36306:SF3">
    <property type="entry name" value="GLYCOSIDE HYDROLASE FAMILY 57"/>
    <property type="match status" value="1"/>
</dbReference>
<dbReference type="RefSeq" id="WP_104022144.1">
    <property type="nucleotide sequence ID" value="NZ_CP007128.1"/>
</dbReference>
<dbReference type="InterPro" id="IPR021923">
    <property type="entry name" value="DUF3536"/>
</dbReference>
<dbReference type="InterPro" id="IPR027291">
    <property type="entry name" value="Glyco_hydro_38_N_sf"/>
</dbReference>
<feature type="region of interest" description="Disordered" evidence="4">
    <location>
        <begin position="585"/>
        <end position="605"/>
    </location>
</feature>
<dbReference type="PANTHER" id="PTHR36306">
    <property type="entry name" value="ALPHA-AMYLASE-RELATED-RELATED"/>
    <property type="match status" value="1"/>
</dbReference>
<feature type="compositionally biased region" description="Low complexity" evidence="4">
    <location>
        <begin position="518"/>
        <end position="541"/>
    </location>
</feature>
<proteinExistence type="inferred from homology"/>
<dbReference type="CDD" id="cd10797">
    <property type="entry name" value="GH57N_APU_like_1"/>
    <property type="match status" value="1"/>
</dbReference>
<evidence type="ECO:0000313" key="6">
    <source>
        <dbReference type="EMBL" id="AHG87964.1"/>
    </source>
</evidence>
<dbReference type="GO" id="GO:0003824">
    <property type="term" value="F:catalytic activity"/>
    <property type="evidence" value="ECO:0007669"/>
    <property type="project" value="InterPro"/>
</dbReference>
<keyword evidence="7" id="KW-1185">Reference proteome</keyword>
<accession>W0RA24</accession>
<evidence type="ECO:0000256" key="1">
    <source>
        <dbReference type="ARBA" id="ARBA00006821"/>
    </source>
</evidence>
<dbReference type="STRING" id="861299.J421_0427"/>
<evidence type="ECO:0000313" key="7">
    <source>
        <dbReference type="Proteomes" id="UP000019151"/>
    </source>
</evidence>
<evidence type="ECO:0000256" key="3">
    <source>
        <dbReference type="RuleBase" id="RU361196"/>
    </source>
</evidence>
<dbReference type="InterPro" id="IPR004300">
    <property type="entry name" value="Glyco_hydro_57_N"/>
</dbReference>
<dbReference type="eggNOG" id="COG1449">
    <property type="taxonomic scope" value="Bacteria"/>
</dbReference>
<gene>
    <name evidence="6" type="ORF">J421_0427</name>
</gene>
<dbReference type="OrthoDB" id="9757977at2"/>
<feature type="domain" description="Glycoside hydrolase family 57 N-terminal" evidence="5">
    <location>
        <begin position="109"/>
        <end position="291"/>
    </location>
</feature>
<dbReference type="InParanoid" id="W0RA24"/>
<dbReference type="Proteomes" id="UP000019151">
    <property type="component" value="Chromosome"/>
</dbReference>
<dbReference type="EMBL" id="CP007128">
    <property type="protein sequence ID" value="AHG87964.1"/>
    <property type="molecule type" value="Genomic_DNA"/>
</dbReference>
<dbReference type="Pfam" id="PF03065">
    <property type="entry name" value="Glyco_hydro_57"/>
    <property type="match status" value="1"/>
</dbReference>
<dbReference type="PATRIC" id="fig|861299.3.peg.437"/>
<dbReference type="KEGG" id="gba:J421_0427"/>
<dbReference type="GO" id="GO:0005975">
    <property type="term" value="P:carbohydrate metabolic process"/>
    <property type="evidence" value="ECO:0007669"/>
    <property type="project" value="InterPro"/>
</dbReference>
<organism evidence="6 7">
    <name type="scientific">Gemmatirosa kalamazoonensis</name>
    <dbReference type="NCBI Taxonomy" id="861299"/>
    <lineage>
        <taxon>Bacteria</taxon>
        <taxon>Pseudomonadati</taxon>
        <taxon>Gemmatimonadota</taxon>
        <taxon>Gemmatimonadia</taxon>
        <taxon>Gemmatimonadales</taxon>
        <taxon>Gemmatimonadaceae</taxon>
        <taxon>Gemmatirosa</taxon>
    </lineage>
</organism>
<dbReference type="InterPro" id="IPR011330">
    <property type="entry name" value="Glyco_hydro/deAcase_b/a-brl"/>
</dbReference>
<name>W0RA24_9BACT</name>
<dbReference type="SUPFAM" id="SSF88713">
    <property type="entry name" value="Glycoside hydrolase/deacetylase"/>
    <property type="match status" value="1"/>
</dbReference>